<keyword evidence="10 14" id="KW-0238">DNA-binding</keyword>
<evidence type="ECO:0000256" key="15">
    <source>
        <dbReference type="SAM" id="MobiDB-lite"/>
    </source>
</evidence>
<dbReference type="FunFam" id="3.30.420.10:FF:000043">
    <property type="entry name" value="DNA polymerase"/>
    <property type="match status" value="1"/>
</dbReference>
<dbReference type="EMBL" id="DF973764">
    <property type="protein sequence ID" value="GAU39491.1"/>
    <property type="molecule type" value="Genomic_DNA"/>
</dbReference>
<dbReference type="PANTHER" id="PTHR45861:SF1">
    <property type="entry name" value="DNA POLYMERASE ALPHA CATALYTIC SUBUNIT"/>
    <property type="match status" value="1"/>
</dbReference>
<dbReference type="Gene3D" id="3.30.70.2820">
    <property type="match status" value="1"/>
</dbReference>
<dbReference type="InterPro" id="IPR042087">
    <property type="entry name" value="DNA_pol_B_thumb"/>
</dbReference>
<evidence type="ECO:0000256" key="10">
    <source>
        <dbReference type="ARBA" id="ARBA00023125"/>
    </source>
</evidence>
<feature type="compositionally biased region" description="Low complexity" evidence="15">
    <location>
        <begin position="27"/>
        <end position="41"/>
    </location>
</feature>
<evidence type="ECO:0000256" key="1">
    <source>
        <dbReference type="ARBA" id="ARBA00004123"/>
    </source>
</evidence>
<dbReference type="PROSITE" id="PS00116">
    <property type="entry name" value="DNA_POLYMERASE_B"/>
    <property type="match status" value="1"/>
</dbReference>
<feature type="domain" description="DNA-directed DNA polymerase family B exonuclease" evidence="17">
    <location>
        <begin position="357"/>
        <end position="630"/>
    </location>
</feature>
<dbReference type="SUPFAM" id="SSF56672">
    <property type="entry name" value="DNA/RNA polymerases"/>
    <property type="match status" value="1"/>
</dbReference>
<dbReference type="OrthoDB" id="6755010at2759"/>
<dbReference type="InterPro" id="IPR017964">
    <property type="entry name" value="DNA-dir_DNA_pol_B_CS"/>
</dbReference>
<reference evidence="20" key="1">
    <citation type="journal article" date="2017" name="Front. Plant Sci.">
        <title>Climate Clever Clovers: New Paradigm to Reduce the Environmental Footprint of Ruminants by Breeding Low Methanogenic Forages Utilizing Haplotype Variation.</title>
        <authorList>
            <person name="Kaur P."/>
            <person name="Appels R."/>
            <person name="Bayer P.E."/>
            <person name="Keeble-Gagnere G."/>
            <person name="Wang J."/>
            <person name="Hirakawa H."/>
            <person name="Shirasawa K."/>
            <person name="Vercoe P."/>
            <person name="Stefanova K."/>
            <person name="Durmic Z."/>
            <person name="Nichols P."/>
            <person name="Revell C."/>
            <person name="Isobe S.N."/>
            <person name="Edwards D."/>
            <person name="Erskine W."/>
        </authorList>
    </citation>
    <scope>NUCLEOTIDE SEQUENCE [LARGE SCALE GENOMIC DNA]</scope>
    <source>
        <strain evidence="20">cv. Daliak</strain>
    </source>
</reference>
<evidence type="ECO:0000313" key="20">
    <source>
        <dbReference type="Proteomes" id="UP000242715"/>
    </source>
</evidence>
<keyword evidence="20" id="KW-1185">Reference proteome</keyword>
<evidence type="ECO:0000256" key="12">
    <source>
        <dbReference type="ARBA" id="ARBA00049244"/>
    </source>
</evidence>
<dbReference type="Gene3D" id="1.10.3200.20">
    <property type="entry name" value="DNA Polymerase alpha, zinc finger"/>
    <property type="match status" value="1"/>
</dbReference>
<dbReference type="GO" id="GO:0003682">
    <property type="term" value="F:chromatin binding"/>
    <property type="evidence" value="ECO:0007669"/>
    <property type="project" value="TreeGrafter"/>
</dbReference>
<proteinExistence type="inferred from homology"/>
<dbReference type="Gene3D" id="1.10.287.690">
    <property type="entry name" value="Helix hairpin bin"/>
    <property type="match status" value="1"/>
</dbReference>
<keyword evidence="9 14" id="KW-0239">DNA-directed DNA polymerase</keyword>
<name>A0A2Z6N759_TRISU</name>
<evidence type="ECO:0000256" key="5">
    <source>
        <dbReference type="ARBA" id="ARBA00022705"/>
    </source>
</evidence>
<keyword evidence="7" id="KW-0863">Zinc-finger</keyword>
<keyword evidence="4 14" id="KW-0548">Nucleotidyltransferase</keyword>
<dbReference type="InterPro" id="IPR043502">
    <property type="entry name" value="DNA/RNA_pol_sf"/>
</dbReference>
<evidence type="ECO:0000259" key="16">
    <source>
        <dbReference type="Pfam" id="PF00136"/>
    </source>
</evidence>
<dbReference type="InterPro" id="IPR006172">
    <property type="entry name" value="DNA-dir_DNA_pol_B"/>
</dbReference>
<dbReference type="GO" id="GO:0005658">
    <property type="term" value="C:alpha DNA polymerase:primase complex"/>
    <property type="evidence" value="ECO:0007669"/>
    <property type="project" value="TreeGrafter"/>
</dbReference>
<comment type="subcellular location">
    <subcellularLocation>
        <location evidence="1">Nucleus</location>
    </subcellularLocation>
</comment>
<dbReference type="Proteomes" id="UP000242715">
    <property type="component" value="Unassembled WGS sequence"/>
</dbReference>
<dbReference type="InterPro" id="IPR045846">
    <property type="entry name" value="POLBc_alpha"/>
</dbReference>
<dbReference type="SUPFAM" id="SSF53098">
    <property type="entry name" value="Ribonuclease H-like"/>
    <property type="match status" value="1"/>
</dbReference>
<dbReference type="SMART" id="SM00486">
    <property type="entry name" value="POLBc"/>
    <property type="match status" value="1"/>
</dbReference>
<dbReference type="InterPro" id="IPR006134">
    <property type="entry name" value="DNA-dir_DNA_pol_B_multi_dom"/>
</dbReference>
<feature type="domain" description="Zinc finger DNA-directed DNA polymerase family B alpha" evidence="18">
    <location>
        <begin position="1200"/>
        <end position="1403"/>
    </location>
</feature>
<dbReference type="Gene3D" id="3.30.420.10">
    <property type="entry name" value="Ribonuclease H-like superfamily/Ribonuclease H"/>
    <property type="match status" value="1"/>
</dbReference>
<dbReference type="NCBIfam" id="TIGR00592">
    <property type="entry name" value="pol2"/>
    <property type="match status" value="1"/>
</dbReference>
<dbReference type="GO" id="GO:1902975">
    <property type="term" value="P:mitotic DNA replication initiation"/>
    <property type="evidence" value="ECO:0007669"/>
    <property type="project" value="InterPro"/>
</dbReference>
<dbReference type="CDD" id="cd05776">
    <property type="entry name" value="DNA_polB_alpha_exo"/>
    <property type="match status" value="1"/>
</dbReference>
<dbReference type="CDD" id="cd05532">
    <property type="entry name" value="POLBc_alpha"/>
    <property type="match status" value="1"/>
</dbReference>
<protein>
    <recommendedName>
        <fullName evidence="14">DNA polymerase</fullName>
        <ecNumber evidence="14">2.7.7.7</ecNumber>
    </recommendedName>
</protein>
<evidence type="ECO:0000256" key="6">
    <source>
        <dbReference type="ARBA" id="ARBA00022723"/>
    </source>
</evidence>
<dbReference type="GO" id="GO:0008270">
    <property type="term" value="F:zinc ion binding"/>
    <property type="evidence" value="ECO:0007669"/>
    <property type="project" value="UniProtKB-KW"/>
</dbReference>
<dbReference type="InterPro" id="IPR038256">
    <property type="entry name" value="Pol_alpha_znc_sf"/>
</dbReference>
<dbReference type="FunFam" id="1.10.3200.20:FF:000003">
    <property type="entry name" value="DNA polymerase"/>
    <property type="match status" value="1"/>
</dbReference>
<evidence type="ECO:0000256" key="2">
    <source>
        <dbReference type="ARBA" id="ARBA00005755"/>
    </source>
</evidence>
<dbReference type="Gene3D" id="3.90.1600.10">
    <property type="entry name" value="Palm domain of DNA polymerase"/>
    <property type="match status" value="1"/>
</dbReference>
<dbReference type="InterPro" id="IPR036397">
    <property type="entry name" value="RNaseH_sf"/>
</dbReference>
<evidence type="ECO:0000256" key="4">
    <source>
        <dbReference type="ARBA" id="ARBA00022695"/>
    </source>
</evidence>
<evidence type="ECO:0000259" key="17">
    <source>
        <dbReference type="Pfam" id="PF03104"/>
    </source>
</evidence>
<feature type="domain" description="DNA-directed DNA polymerase family B multifunctional" evidence="16">
    <location>
        <begin position="696"/>
        <end position="1160"/>
    </location>
</feature>
<feature type="region of interest" description="Disordered" evidence="15">
    <location>
        <begin position="79"/>
        <end position="103"/>
    </location>
</feature>
<dbReference type="GO" id="GO:0003887">
    <property type="term" value="F:DNA-directed DNA polymerase activity"/>
    <property type="evidence" value="ECO:0007669"/>
    <property type="project" value="UniProtKB-KW"/>
</dbReference>
<evidence type="ECO:0000256" key="7">
    <source>
        <dbReference type="ARBA" id="ARBA00022771"/>
    </source>
</evidence>
<keyword evidence="5 14" id="KW-0235">DNA replication</keyword>
<keyword evidence="3 14" id="KW-0808">Transferase</keyword>
<dbReference type="InterPro" id="IPR015088">
    <property type="entry name" value="Znf_DNA-dir_DNA_pol_B_alpha"/>
</dbReference>
<dbReference type="GO" id="GO:0000166">
    <property type="term" value="F:nucleotide binding"/>
    <property type="evidence" value="ECO:0007669"/>
    <property type="project" value="InterPro"/>
</dbReference>
<dbReference type="Pfam" id="PF03104">
    <property type="entry name" value="DNA_pol_B_exo1"/>
    <property type="match status" value="1"/>
</dbReference>
<keyword evidence="11" id="KW-0539">Nucleus</keyword>
<dbReference type="Pfam" id="PF00136">
    <property type="entry name" value="DNA_pol_B"/>
    <property type="match status" value="1"/>
</dbReference>
<comment type="catalytic activity">
    <reaction evidence="12 14">
        <text>DNA(n) + a 2'-deoxyribonucleoside 5'-triphosphate = DNA(n+1) + diphosphate</text>
        <dbReference type="Rhea" id="RHEA:22508"/>
        <dbReference type="Rhea" id="RHEA-COMP:17339"/>
        <dbReference type="Rhea" id="RHEA-COMP:17340"/>
        <dbReference type="ChEBI" id="CHEBI:33019"/>
        <dbReference type="ChEBI" id="CHEBI:61560"/>
        <dbReference type="ChEBI" id="CHEBI:173112"/>
        <dbReference type="EC" id="2.7.7.7"/>
    </reaction>
</comment>
<dbReference type="PANTHER" id="PTHR45861">
    <property type="entry name" value="DNA POLYMERASE ALPHA CATALYTIC SUBUNIT"/>
    <property type="match status" value="1"/>
</dbReference>
<dbReference type="GO" id="GO:0003697">
    <property type="term" value="F:single-stranded DNA binding"/>
    <property type="evidence" value="ECO:0007669"/>
    <property type="project" value="TreeGrafter"/>
</dbReference>
<keyword evidence="6" id="KW-0479">Metal-binding</keyword>
<dbReference type="FunFam" id="1.10.132.60:FF:000004">
    <property type="entry name" value="DNA polymerase"/>
    <property type="match status" value="1"/>
</dbReference>
<evidence type="ECO:0000259" key="18">
    <source>
        <dbReference type="Pfam" id="PF08996"/>
    </source>
</evidence>
<dbReference type="Gene3D" id="1.10.132.60">
    <property type="entry name" value="DNA polymerase family B, C-terminal domain"/>
    <property type="match status" value="1"/>
</dbReference>
<dbReference type="GO" id="GO:0003688">
    <property type="term" value="F:DNA replication origin binding"/>
    <property type="evidence" value="ECO:0007669"/>
    <property type="project" value="TreeGrafter"/>
</dbReference>
<accession>A0A2Z6N759</accession>
<dbReference type="PRINTS" id="PR00106">
    <property type="entry name" value="DNAPOLB"/>
</dbReference>
<comment type="function">
    <text evidence="13">Polymerase alpha in a complex with DNA primase is a replicative polymerase.</text>
</comment>
<dbReference type="EC" id="2.7.7.7" evidence="14"/>
<gene>
    <name evidence="19" type="ORF">TSUD_279120</name>
</gene>
<feature type="region of interest" description="Disordered" evidence="15">
    <location>
        <begin position="1"/>
        <end position="44"/>
    </location>
</feature>
<evidence type="ECO:0000256" key="8">
    <source>
        <dbReference type="ARBA" id="ARBA00022833"/>
    </source>
</evidence>
<dbReference type="InterPro" id="IPR023211">
    <property type="entry name" value="DNA_pol_palm_dom_sf"/>
</dbReference>
<evidence type="ECO:0000256" key="14">
    <source>
        <dbReference type="RuleBase" id="RU000442"/>
    </source>
</evidence>
<dbReference type="FunFam" id="1.10.287.690:FF:000004">
    <property type="entry name" value="DNA polymerase"/>
    <property type="match status" value="1"/>
</dbReference>
<evidence type="ECO:0000256" key="3">
    <source>
        <dbReference type="ARBA" id="ARBA00022679"/>
    </source>
</evidence>
<dbReference type="Pfam" id="PF08996">
    <property type="entry name" value="zf-DNA_Pol"/>
    <property type="match status" value="1"/>
</dbReference>
<keyword evidence="8" id="KW-0862">Zinc</keyword>
<sequence length="1407" mass="157107">MAMKVKKRIGESEKPKRKKEASQTKRSSSSSSAAKLSAAAAMMGGQRVSSMFTSAVFKKSRDRDDKACESLVDEVLKEFAPDETDKLSRRKVQSNSSSIGNDAIRVNPSAEAVRGSSFQRNSVIANVDTESVNVNKDKENGSRLGLEQKCEVEVNRCLENDEEKMVVEQPNDFPSLSNGDLVEEKAVKAKEDEMEAKPVIKKEGFTLNAKVNQEVVDPKLCATVGWQAARSGAGGGGETNIADSNNQQHSEFNLEPEGSLPFYILDAYEEYYGANMGTLYLFGKDAVSDTKNEVAKHLVDLGVSTFSMAPVKRKYAFERSDIPAGENYVVKINYPFKDKALPVDLKGESFCALLGARSSALELFLIKRKIKGPSWLQVSNFTTCSASQRVSWCKFEVTVDSPKDVRVSWCKFEVTVDSPKDVRVSSSSSSKITLVIPPVVVTAINLKTTINEKQNINEVVSASVVSCNMVKIDTPMLASEWKRPGMLTHFTVIRKLDGNIFPMGFNTEVTDRNTKAGSNVLCVESSERALLNRLMLQLHKMDSDVLVGHNISGFDLDVLLHRSQACRVPSSMWSKLGRLNRSTMPRLDRRGKTFGFGADPAIMSCVAGRLLCDTYLCSRDLLKEVSYSLTHLAKTQLNQSRKEVAPHDVPKMFQTAKSLMELIEYGETDAWLSMELMFYLSVLPLTRQLTNISGNLWGKTLQGARAQRVEYLLLHEFHKKKYIVPDKFSNNAKETKLTKRRVTHGVDSGNLDDADITDANYHNDASESDYKKSKKAASYAGGLVLEPKKGLYDKYILLLDFNSLYPSIIQEYNICFTTVERSTDESFPRLPSSKTTGVLPELLKKLVKWRRDVKTWMKTASGLKRQQLDIQQQALKLTANSMYGCLGFSNSRFYAKPLAELITLQGREILQSTVDLVQNNLNLEVIYGDTDSIMVYSGLDDIAKATSISKKVIQEVNKKYRCLEIDLDGLYKRMLLLKKKKYAAVKVQFKDGTPYEVIERKGLDIVRRDWSLLAKDLGDFCLTQILSGGSCEDVVESIHNSLVKVQEEMRNGQVALEKYVITKTLTKPPEAYPDAKNQPHVLVAQRLKQQGYTSGCSVGDTIPYIICCEQGGSSGSATGIAQRARHPDELKQEQGTWLIDIDYYLSQQIHPVVSRLCASIQGTSPERLADCLGLDTSKFQHKSSEAVSDDPTSSLLFAGDDEERYRGCESLVLSCPSCSGTFDCPPVFKSICMLANEKPTSLGAEESDFNFWRKLCCPKCFENGVGRISPAMIANQVKRQAEKFVLMYYSGSLMCDDEMCKHTTRSVSFRLVGDSERGTVCPNYPRCNGHLNRKYTEADLYKQLSYFCHVFDTVCCIEKMEAKSRIPIEKELIKIRPIVSLAASTIQKIRDRCAFGWVKLQDLVVTI</sequence>
<evidence type="ECO:0000256" key="13">
    <source>
        <dbReference type="ARBA" id="ARBA00054627"/>
    </source>
</evidence>
<dbReference type="GO" id="GO:0006273">
    <property type="term" value="P:lagging strand elongation"/>
    <property type="evidence" value="ECO:0007669"/>
    <property type="project" value="TreeGrafter"/>
</dbReference>
<dbReference type="InterPro" id="IPR012337">
    <property type="entry name" value="RNaseH-like_sf"/>
</dbReference>
<dbReference type="GO" id="GO:0006272">
    <property type="term" value="P:leading strand elongation"/>
    <property type="evidence" value="ECO:0007669"/>
    <property type="project" value="TreeGrafter"/>
</dbReference>
<dbReference type="InterPro" id="IPR006133">
    <property type="entry name" value="DNA-dir_DNA_pol_B_exonuc"/>
</dbReference>
<evidence type="ECO:0000256" key="9">
    <source>
        <dbReference type="ARBA" id="ARBA00022932"/>
    </source>
</evidence>
<comment type="similarity">
    <text evidence="2 14">Belongs to the DNA polymerase type-B family.</text>
</comment>
<evidence type="ECO:0000256" key="11">
    <source>
        <dbReference type="ARBA" id="ARBA00023242"/>
    </source>
</evidence>
<organism evidence="19 20">
    <name type="scientific">Trifolium subterraneum</name>
    <name type="common">Subterranean clover</name>
    <dbReference type="NCBI Taxonomy" id="3900"/>
    <lineage>
        <taxon>Eukaryota</taxon>
        <taxon>Viridiplantae</taxon>
        <taxon>Streptophyta</taxon>
        <taxon>Embryophyta</taxon>
        <taxon>Tracheophyta</taxon>
        <taxon>Spermatophyta</taxon>
        <taxon>Magnoliopsida</taxon>
        <taxon>eudicotyledons</taxon>
        <taxon>Gunneridae</taxon>
        <taxon>Pentapetalae</taxon>
        <taxon>rosids</taxon>
        <taxon>fabids</taxon>
        <taxon>Fabales</taxon>
        <taxon>Fabaceae</taxon>
        <taxon>Papilionoideae</taxon>
        <taxon>50 kb inversion clade</taxon>
        <taxon>NPAAA clade</taxon>
        <taxon>Hologalegina</taxon>
        <taxon>IRL clade</taxon>
        <taxon>Trifolieae</taxon>
        <taxon>Trifolium</taxon>
    </lineage>
</organism>
<evidence type="ECO:0000313" key="19">
    <source>
        <dbReference type="EMBL" id="GAU39491.1"/>
    </source>
</evidence>